<evidence type="ECO:0000256" key="6">
    <source>
        <dbReference type="ARBA" id="ARBA00022927"/>
    </source>
</evidence>
<keyword evidence="4 10" id="KW-1003">Cell membrane</keyword>
<comment type="subcellular location">
    <subcellularLocation>
        <location evidence="1 10">Cell membrane</location>
        <topology evidence="1 10">Multi-pass membrane protein</topology>
    </subcellularLocation>
</comment>
<evidence type="ECO:0000313" key="11">
    <source>
        <dbReference type="EMBL" id="VDN49062.1"/>
    </source>
</evidence>
<evidence type="ECO:0000313" key="12">
    <source>
        <dbReference type="Proteomes" id="UP000279029"/>
    </source>
</evidence>
<keyword evidence="7 10" id="KW-1133">Transmembrane helix</keyword>
<keyword evidence="3 10" id="KW-0813">Transport</keyword>
<evidence type="ECO:0000256" key="4">
    <source>
        <dbReference type="ARBA" id="ARBA00022475"/>
    </source>
</evidence>
<evidence type="ECO:0000256" key="3">
    <source>
        <dbReference type="ARBA" id="ARBA00022448"/>
    </source>
</evidence>
<feature type="transmembrane region" description="Helical" evidence="10">
    <location>
        <begin position="6"/>
        <end position="25"/>
    </location>
</feature>
<dbReference type="RefSeq" id="WP_125138100.1">
    <property type="nucleotide sequence ID" value="NZ_LR130778.1"/>
</dbReference>
<dbReference type="GO" id="GO:0005886">
    <property type="term" value="C:plasma membrane"/>
    <property type="evidence" value="ECO:0007669"/>
    <property type="project" value="UniProtKB-SubCell"/>
</dbReference>
<keyword evidence="9 10" id="KW-0472">Membrane</keyword>
<evidence type="ECO:0000256" key="1">
    <source>
        <dbReference type="ARBA" id="ARBA00004651"/>
    </source>
</evidence>
<dbReference type="GO" id="GO:0015450">
    <property type="term" value="F:protein-transporting ATPase activity"/>
    <property type="evidence" value="ECO:0007669"/>
    <property type="project" value="UniProtKB-UniRule"/>
</dbReference>
<gene>
    <name evidence="11" type="primary">secG</name>
    <name evidence="11" type="ORF">PATL70BA_3142</name>
</gene>
<dbReference type="PANTHER" id="PTHR34182">
    <property type="entry name" value="PROTEIN-EXPORT MEMBRANE PROTEIN SECG"/>
    <property type="match status" value="1"/>
</dbReference>
<feature type="transmembrane region" description="Helical" evidence="10">
    <location>
        <begin position="60"/>
        <end position="78"/>
    </location>
</feature>
<evidence type="ECO:0000256" key="7">
    <source>
        <dbReference type="ARBA" id="ARBA00022989"/>
    </source>
</evidence>
<evidence type="ECO:0000256" key="10">
    <source>
        <dbReference type="RuleBase" id="RU365087"/>
    </source>
</evidence>
<dbReference type="OrthoDB" id="1708246at2"/>
<dbReference type="NCBIfam" id="TIGR00810">
    <property type="entry name" value="secG"/>
    <property type="match status" value="1"/>
</dbReference>
<evidence type="ECO:0000256" key="8">
    <source>
        <dbReference type="ARBA" id="ARBA00023010"/>
    </source>
</evidence>
<dbReference type="GO" id="GO:0009306">
    <property type="term" value="P:protein secretion"/>
    <property type="evidence" value="ECO:0007669"/>
    <property type="project" value="UniProtKB-UniRule"/>
</dbReference>
<protein>
    <recommendedName>
        <fullName evidence="10">Protein-export membrane protein SecG</fullName>
    </recommendedName>
</protein>
<keyword evidence="5 10" id="KW-0812">Transmembrane</keyword>
<dbReference type="KEGG" id="cbar:PATL70BA_3142"/>
<dbReference type="AlphaFoldDB" id="A0A3P7S362"/>
<comment type="similarity">
    <text evidence="2 10">Belongs to the SecG family.</text>
</comment>
<keyword evidence="12" id="KW-1185">Reference proteome</keyword>
<comment type="function">
    <text evidence="10">Involved in protein export. Participates in an early event of protein translocation.</text>
</comment>
<dbReference type="GO" id="GO:0043952">
    <property type="term" value="P:protein transport by the Sec complex"/>
    <property type="evidence" value="ECO:0007669"/>
    <property type="project" value="TreeGrafter"/>
</dbReference>
<dbReference type="InterPro" id="IPR004692">
    <property type="entry name" value="SecG"/>
</dbReference>
<dbReference type="GO" id="GO:0065002">
    <property type="term" value="P:intracellular protein transmembrane transport"/>
    <property type="evidence" value="ECO:0007669"/>
    <property type="project" value="TreeGrafter"/>
</dbReference>
<dbReference type="Proteomes" id="UP000279029">
    <property type="component" value="Chromosome"/>
</dbReference>
<keyword evidence="6 10" id="KW-0653">Protein transport</keyword>
<evidence type="ECO:0000256" key="9">
    <source>
        <dbReference type="ARBA" id="ARBA00023136"/>
    </source>
</evidence>
<dbReference type="PRINTS" id="PR01651">
    <property type="entry name" value="SECGEXPORT"/>
</dbReference>
<proteinExistence type="inferred from homology"/>
<reference evidence="11 12" key="1">
    <citation type="submission" date="2018-09" db="EMBL/GenBank/DDBJ databases">
        <authorList>
            <person name="Postec A."/>
        </authorList>
    </citation>
    <scope>NUCLEOTIDE SEQUENCE [LARGE SCALE GENOMIC DNA]</scope>
    <source>
        <strain evidence="11">70B-A</strain>
    </source>
</reference>
<dbReference type="PANTHER" id="PTHR34182:SF1">
    <property type="entry name" value="PROTEIN-EXPORT MEMBRANE PROTEIN SECG"/>
    <property type="match status" value="1"/>
</dbReference>
<sequence>MAALLVLVKVLYFVLCIALITVVLFQKGKTAGLSGAIGGAGESYWGKNKARTMDGKLQKATVALAVGFIVFALLISYVEKFV</sequence>
<evidence type="ECO:0000256" key="5">
    <source>
        <dbReference type="ARBA" id="ARBA00022692"/>
    </source>
</evidence>
<keyword evidence="8 10" id="KW-0811">Translocation</keyword>
<organism evidence="11 12">
    <name type="scientific">Petrocella atlantisensis</name>
    <dbReference type="NCBI Taxonomy" id="2173034"/>
    <lineage>
        <taxon>Bacteria</taxon>
        <taxon>Bacillati</taxon>
        <taxon>Bacillota</taxon>
        <taxon>Clostridia</taxon>
        <taxon>Lachnospirales</taxon>
        <taxon>Vallitaleaceae</taxon>
        <taxon>Petrocella</taxon>
    </lineage>
</organism>
<dbReference type="EMBL" id="LR130778">
    <property type="protein sequence ID" value="VDN49062.1"/>
    <property type="molecule type" value="Genomic_DNA"/>
</dbReference>
<dbReference type="Pfam" id="PF03840">
    <property type="entry name" value="SecG"/>
    <property type="match status" value="1"/>
</dbReference>
<accession>A0A3P7S362</accession>
<name>A0A3P7S362_9FIRM</name>
<evidence type="ECO:0000256" key="2">
    <source>
        <dbReference type="ARBA" id="ARBA00008445"/>
    </source>
</evidence>